<keyword evidence="2" id="KW-0472">Membrane</keyword>
<name>A0A841E1X2_9ACTN</name>
<keyword evidence="2" id="KW-0812">Transmembrane</keyword>
<accession>A0A841E1X2</accession>
<gene>
    <name evidence="3" type="ORF">HNR25_000453</name>
</gene>
<feature type="transmembrane region" description="Helical" evidence="2">
    <location>
        <begin position="55"/>
        <end position="74"/>
    </location>
</feature>
<evidence type="ECO:0000256" key="1">
    <source>
        <dbReference type="SAM" id="MobiDB-lite"/>
    </source>
</evidence>
<feature type="transmembrane region" description="Helical" evidence="2">
    <location>
        <begin position="127"/>
        <end position="149"/>
    </location>
</feature>
<sequence>MSARRGEFAAALAVVAAGAAALLGSSGRTWARARIDLPGPVAAAPVELTGGDTAPTVFAMGTAGLAALAALLATRGAVRRGLGAVVALFGAAALVAVWRGTRTAALEQAAADRSTAHGGIEALHLVALWPAAAAAGAALLVAAGAYTLVRGAAWPAMGSRYDRHSAPGAAPSSDPADLWKSLDSGADPTLDAGPEAVGGSGAAGDGRPAPGTHHEKQKEP</sequence>
<keyword evidence="4" id="KW-1185">Reference proteome</keyword>
<dbReference type="RefSeq" id="WP_184633023.1">
    <property type="nucleotide sequence ID" value="NZ_BAABKT010000025.1"/>
</dbReference>
<proteinExistence type="predicted"/>
<organism evidence="3 4">
    <name type="scientific">Streptomonospora salina</name>
    <dbReference type="NCBI Taxonomy" id="104205"/>
    <lineage>
        <taxon>Bacteria</taxon>
        <taxon>Bacillati</taxon>
        <taxon>Actinomycetota</taxon>
        <taxon>Actinomycetes</taxon>
        <taxon>Streptosporangiales</taxon>
        <taxon>Nocardiopsidaceae</taxon>
        <taxon>Streptomonospora</taxon>
    </lineage>
</organism>
<dbReference type="EMBL" id="JACHLY010000001">
    <property type="protein sequence ID" value="MBB5996702.1"/>
    <property type="molecule type" value="Genomic_DNA"/>
</dbReference>
<evidence type="ECO:0000313" key="3">
    <source>
        <dbReference type="EMBL" id="MBB5996702.1"/>
    </source>
</evidence>
<comment type="caution">
    <text evidence="3">The sequence shown here is derived from an EMBL/GenBank/DDBJ whole genome shotgun (WGS) entry which is preliminary data.</text>
</comment>
<dbReference type="Proteomes" id="UP000578077">
    <property type="component" value="Unassembled WGS sequence"/>
</dbReference>
<evidence type="ECO:0000313" key="4">
    <source>
        <dbReference type="Proteomes" id="UP000578077"/>
    </source>
</evidence>
<feature type="compositionally biased region" description="Low complexity" evidence="1">
    <location>
        <begin position="166"/>
        <end position="176"/>
    </location>
</feature>
<dbReference type="InterPro" id="IPR019051">
    <property type="entry name" value="Trp_biosyn_TM_oprn/chp"/>
</dbReference>
<feature type="region of interest" description="Disordered" evidence="1">
    <location>
        <begin position="162"/>
        <end position="220"/>
    </location>
</feature>
<dbReference type="AlphaFoldDB" id="A0A841E1X2"/>
<reference evidence="3 4" key="1">
    <citation type="submission" date="2020-08" db="EMBL/GenBank/DDBJ databases">
        <title>Sequencing the genomes of 1000 actinobacteria strains.</title>
        <authorList>
            <person name="Klenk H.-P."/>
        </authorList>
    </citation>
    <scope>NUCLEOTIDE SEQUENCE [LARGE SCALE GENOMIC DNA]</scope>
    <source>
        <strain evidence="3 4">DSM 44593</strain>
    </source>
</reference>
<feature type="transmembrane region" description="Helical" evidence="2">
    <location>
        <begin position="81"/>
        <end position="98"/>
    </location>
</feature>
<evidence type="ECO:0000256" key="2">
    <source>
        <dbReference type="SAM" id="Phobius"/>
    </source>
</evidence>
<dbReference type="Pfam" id="PF09534">
    <property type="entry name" value="Trp_oprn_chp"/>
    <property type="match status" value="1"/>
</dbReference>
<keyword evidence="2" id="KW-1133">Transmembrane helix</keyword>
<protein>
    <submittedName>
        <fullName evidence="3">Putative membrane protein (TIGR02234 family)</fullName>
    </submittedName>
</protein>